<evidence type="ECO:0000256" key="1">
    <source>
        <dbReference type="ARBA" id="ARBA00022603"/>
    </source>
</evidence>
<dbReference type="Gene3D" id="1.10.10.10">
    <property type="entry name" value="Winged helix-like DNA-binding domain superfamily/Winged helix DNA-binding domain"/>
    <property type="match status" value="1"/>
</dbReference>
<dbReference type="CDD" id="cd02440">
    <property type="entry name" value="AdoMet_MTases"/>
    <property type="match status" value="1"/>
</dbReference>
<dbReference type="GO" id="GO:0032259">
    <property type="term" value="P:methylation"/>
    <property type="evidence" value="ECO:0007669"/>
    <property type="project" value="UniProtKB-KW"/>
</dbReference>
<dbReference type="InterPro" id="IPR036388">
    <property type="entry name" value="WH-like_DNA-bd_sf"/>
</dbReference>
<dbReference type="SUPFAM" id="SSF46785">
    <property type="entry name" value="Winged helix' DNA-binding domain"/>
    <property type="match status" value="1"/>
</dbReference>
<dbReference type="SUPFAM" id="SSF53335">
    <property type="entry name" value="S-adenosyl-L-methionine-dependent methyltransferases"/>
    <property type="match status" value="1"/>
</dbReference>
<evidence type="ECO:0000256" key="3">
    <source>
        <dbReference type="ARBA" id="ARBA00022691"/>
    </source>
</evidence>
<reference evidence="5" key="1">
    <citation type="submission" date="2021-12" db="EMBL/GenBank/DDBJ databases">
        <title>Convergent genome expansion in fungi linked to evolution of root-endophyte symbiosis.</title>
        <authorList>
            <consortium name="DOE Joint Genome Institute"/>
            <person name="Ke Y.-H."/>
            <person name="Bonito G."/>
            <person name="Liao H.-L."/>
            <person name="Looney B."/>
            <person name="Rojas-Flechas A."/>
            <person name="Nash J."/>
            <person name="Hameed K."/>
            <person name="Schadt C."/>
            <person name="Martin F."/>
            <person name="Crous P.W."/>
            <person name="Miettinen O."/>
            <person name="Magnuson J.K."/>
            <person name="Labbe J."/>
            <person name="Jacobson D."/>
            <person name="Doktycz M.J."/>
            <person name="Veneault-Fourrey C."/>
            <person name="Kuo A."/>
            <person name="Mondo S."/>
            <person name="Calhoun S."/>
            <person name="Riley R."/>
            <person name="Ohm R."/>
            <person name="LaButti K."/>
            <person name="Andreopoulos B."/>
            <person name="Pangilinan J."/>
            <person name="Nolan M."/>
            <person name="Tritt A."/>
            <person name="Clum A."/>
            <person name="Lipzen A."/>
            <person name="Daum C."/>
            <person name="Barry K."/>
            <person name="Grigoriev I.V."/>
            <person name="Vilgalys R."/>
        </authorList>
    </citation>
    <scope>NUCLEOTIDE SEQUENCE</scope>
    <source>
        <strain evidence="5">PMI_201</strain>
    </source>
</reference>
<sequence>MSTSRILQLAQLISSQTAVIDAHLQSKGLPQPSFDQDGPTEPIQEATEDVTQARTDVIEATIELRQLLQGPMQLLLPQSNLSPIVAVHRFKIASLVPINSTISFGELAVKCSLREPDLKRIIRYTAVYHRVFQEPKKGFVAHTAASKLLVENPRASSLMGLTFDECWPAHNRAVDAMAQRSEEPNVSGYALANNTTLNTFQFFSKNPSRAQKFANAMSTTSQTSLDGLSSNFPCTVVDVGGSQGHVSVDLSRKFPNLHFIVEDLPEVVEGGTEKLPKDVRGRVEFKAHDMFTEQPVHGAEVYLLRYVLHDWTDKYSIEILRKLVPSLKAGAKIVIQEYLLPEPGTMTISQERNMRAMDAIMLSLFNSREREASEWKELFTAADPRFKSFTVNRIKGGSAGVVYVEWTP</sequence>
<dbReference type="InterPro" id="IPR029063">
    <property type="entry name" value="SAM-dependent_MTases_sf"/>
</dbReference>
<keyword evidence="6" id="KW-1185">Reference proteome</keyword>
<organism evidence="5 6">
    <name type="scientific">Talaromyces proteolyticus</name>
    <dbReference type="NCBI Taxonomy" id="1131652"/>
    <lineage>
        <taxon>Eukaryota</taxon>
        <taxon>Fungi</taxon>
        <taxon>Dikarya</taxon>
        <taxon>Ascomycota</taxon>
        <taxon>Pezizomycotina</taxon>
        <taxon>Eurotiomycetes</taxon>
        <taxon>Eurotiomycetidae</taxon>
        <taxon>Eurotiales</taxon>
        <taxon>Trichocomaceae</taxon>
        <taxon>Talaromyces</taxon>
        <taxon>Talaromyces sect. Bacilispori</taxon>
    </lineage>
</organism>
<evidence type="ECO:0000256" key="2">
    <source>
        <dbReference type="ARBA" id="ARBA00022679"/>
    </source>
</evidence>
<dbReference type="EMBL" id="JAJTJA010000007">
    <property type="protein sequence ID" value="KAH8696410.1"/>
    <property type="molecule type" value="Genomic_DNA"/>
</dbReference>
<keyword evidence="3" id="KW-0949">S-adenosyl-L-methionine</keyword>
<dbReference type="Proteomes" id="UP001201262">
    <property type="component" value="Unassembled WGS sequence"/>
</dbReference>
<keyword evidence="2" id="KW-0808">Transferase</keyword>
<dbReference type="Pfam" id="PF00891">
    <property type="entry name" value="Methyltransf_2"/>
    <property type="match status" value="1"/>
</dbReference>
<proteinExistence type="predicted"/>
<dbReference type="AlphaFoldDB" id="A0AAD4PVD5"/>
<gene>
    <name evidence="5" type="ORF">BGW36DRAFT_380942</name>
</gene>
<dbReference type="PANTHER" id="PTHR43712">
    <property type="entry name" value="PUTATIVE (AFU_ORTHOLOGUE AFUA_4G14580)-RELATED"/>
    <property type="match status" value="1"/>
</dbReference>
<protein>
    <submittedName>
        <fullName evidence="5">O-methyltransferase</fullName>
    </submittedName>
</protein>
<dbReference type="InterPro" id="IPR001077">
    <property type="entry name" value="COMT_C"/>
</dbReference>
<dbReference type="RefSeq" id="XP_046071347.1">
    <property type="nucleotide sequence ID" value="XM_046216377.1"/>
</dbReference>
<evidence type="ECO:0000259" key="4">
    <source>
        <dbReference type="Pfam" id="PF00891"/>
    </source>
</evidence>
<name>A0AAD4PVD5_9EURO</name>
<dbReference type="Gene3D" id="3.40.50.150">
    <property type="entry name" value="Vaccinia Virus protein VP39"/>
    <property type="match status" value="1"/>
</dbReference>
<accession>A0AAD4PVD5</accession>
<feature type="domain" description="O-methyltransferase C-terminal" evidence="4">
    <location>
        <begin position="199"/>
        <end position="382"/>
    </location>
</feature>
<dbReference type="InterPro" id="IPR016461">
    <property type="entry name" value="COMT-like"/>
</dbReference>
<dbReference type="PROSITE" id="PS51683">
    <property type="entry name" value="SAM_OMT_II"/>
    <property type="match status" value="1"/>
</dbReference>
<dbReference type="InterPro" id="IPR036390">
    <property type="entry name" value="WH_DNA-bd_sf"/>
</dbReference>
<evidence type="ECO:0000313" key="6">
    <source>
        <dbReference type="Proteomes" id="UP001201262"/>
    </source>
</evidence>
<dbReference type="GO" id="GO:0008171">
    <property type="term" value="F:O-methyltransferase activity"/>
    <property type="evidence" value="ECO:0007669"/>
    <property type="project" value="InterPro"/>
</dbReference>
<dbReference type="GeneID" id="70246664"/>
<evidence type="ECO:0000313" key="5">
    <source>
        <dbReference type="EMBL" id="KAH8696410.1"/>
    </source>
</evidence>
<comment type="caution">
    <text evidence="5">The sequence shown here is derived from an EMBL/GenBank/DDBJ whole genome shotgun (WGS) entry which is preliminary data.</text>
</comment>
<dbReference type="PANTHER" id="PTHR43712:SF16">
    <property type="entry name" value="O-METHYLTRANSFERASE ELCB"/>
    <property type="match status" value="1"/>
</dbReference>
<keyword evidence="1" id="KW-0489">Methyltransferase</keyword>